<keyword evidence="1" id="KW-0812">Transmembrane</keyword>
<dbReference type="AlphaFoldDB" id="A0A2N9Y5H1"/>
<gene>
    <name evidence="2" type="ORF">BHC47_03275</name>
</gene>
<keyword evidence="1" id="KW-0472">Membrane</keyword>
<dbReference type="EMBL" id="MEIV01000025">
    <property type="protein sequence ID" value="PIT63766.1"/>
    <property type="molecule type" value="Genomic_DNA"/>
</dbReference>
<proteinExistence type="predicted"/>
<comment type="caution">
    <text evidence="2">The sequence shown here is derived from an EMBL/GenBank/DDBJ whole genome shotgun (WGS) entry which is preliminary data.</text>
</comment>
<evidence type="ECO:0000313" key="2">
    <source>
        <dbReference type="EMBL" id="PIT63766.1"/>
    </source>
</evidence>
<evidence type="ECO:0000256" key="1">
    <source>
        <dbReference type="SAM" id="Phobius"/>
    </source>
</evidence>
<organism evidence="2 3">
    <name type="scientific">Snodgrassella alvi</name>
    <dbReference type="NCBI Taxonomy" id="1196083"/>
    <lineage>
        <taxon>Bacteria</taxon>
        <taxon>Pseudomonadati</taxon>
        <taxon>Pseudomonadota</taxon>
        <taxon>Betaproteobacteria</taxon>
        <taxon>Neisseriales</taxon>
        <taxon>Neisseriaceae</taxon>
        <taxon>Snodgrassella</taxon>
    </lineage>
</organism>
<protein>
    <recommendedName>
        <fullName evidence="4">DUF3592 domain-containing protein</fullName>
    </recommendedName>
</protein>
<reference evidence="2 3" key="1">
    <citation type="journal article" date="2017" name="MBio">
        <title>Type VI secretion-mediated competition in the bee gut microbiome.</title>
        <authorList>
            <person name="Steele M.I."/>
            <person name="Kwong W.K."/>
            <person name="Powell J.E."/>
            <person name="Whiteley M."/>
            <person name="Moran N.A."/>
        </authorList>
    </citation>
    <scope>NUCLEOTIDE SEQUENCE [LARGE SCALE GENOMIC DNA]</scope>
    <source>
        <strain evidence="2 3">PEB0171</strain>
    </source>
</reference>
<evidence type="ECO:0008006" key="4">
    <source>
        <dbReference type="Google" id="ProtNLM"/>
    </source>
</evidence>
<accession>A0A2N9Y5H1</accession>
<keyword evidence="1" id="KW-1133">Transmembrane helix</keyword>
<sequence>MKKIDKKIIIISILIGLIVVSALYIVATLSDAKVIFGLARHGEETLATVVTSESYVQKTRKFYIVTAEFTDKYNKTYITNSIETENSFKPGDKITIIYNKFSPQVADCKGNSLRKENFNLNLYICFIFIISTILWYQEFKSNPNFWKSKKRYKYKL</sequence>
<evidence type="ECO:0000313" key="3">
    <source>
        <dbReference type="Proteomes" id="UP000231094"/>
    </source>
</evidence>
<dbReference type="Proteomes" id="UP000231094">
    <property type="component" value="Unassembled WGS sequence"/>
</dbReference>
<dbReference type="RefSeq" id="WP_100116667.1">
    <property type="nucleotide sequence ID" value="NZ_MEIV01000025.1"/>
</dbReference>
<name>A0A2N9Y5H1_9NEIS</name>
<feature type="transmembrane region" description="Helical" evidence="1">
    <location>
        <begin position="7"/>
        <end position="27"/>
    </location>
</feature>
<feature type="transmembrane region" description="Helical" evidence="1">
    <location>
        <begin position="120"/>
        <end position="139"/>
    </location>
</feature>